<evidence type="ECO:0000256" key="4">
    <source>
        <dbReference type="ARBA" id="ARBA00022857"/>
    </source>
</evidence>
<dbReference type="GO" id="GO:0004499">
    <property type="term" value="F:N,N-dimethylaniline monooxygenase activity"/>
    <property type="evidence" value="ECO:0007669"/>
    <property type="project" value="InterPro"/>
</dbReference>
<dbReference type="PRINTS" id="PR00370">
    <property type="entry name" value="FMOXYGENASE"/>
</dbReference>
<evidence type="ECO:0000313" key="6">
    <source>
        <dbReference type="EMBL" id="CAG9311402.1"/>
    </source>
</evidence>
<evidence type="ECO:0008006" key="8">
    <source>
        <dbReference type="Google" id="ProtNLM"/>
    </source>
</evidence>
<comment type="caution">
    <text evidence="6">The sequence shown here is derived from an EMBL/GenBank/DDBJ whole genome shotgun (WGS) entry which is preliminary data.</text>
</comment>
<evidence type="ECO:0000313" key="7">
    <source>
        <dbReference type="Proteomes" id="UP001162131"/>
    </source>
</evidence>
<dbReference type="Gene3D" id="3.50.50.60">
    <property type="entry name" value="FAD/NAD(P)-binding domain"/>
    <property type="match status" value="1"/>
</dbReference>
<dbReference type="InterPro" id="IPR050346">
    <property type="entry name" value="FMO-like"/>
</dbReference>
<accession>A0AAU9IB42</accession>
<dbReference type="Pfam" id="PF00743">
    <property type="entry name" value="FMO-like"/>
    <property type="match status" value="1"/>
</dbReference>
<dbReference type="GO" id="GO:0050660">
    <property type="term" value="F:flavin adenine dinucleotide binding"/>
    <property type="evidence" value="ECO:0007669"/>
    <property type="project" value="InterPro"/>
</dbReference>
<keyword evidence="4" id="KW-0521">NADP</keyword>
<dbReference type="AlphaFoldDB" id="A0AAU9IB42"/>
<evidence type="ECO:0000256" key="3">
    <source>
        <dbReference type="ARBA" id="ARBA00022827"/>
    </source>
</evidence>
<evidence type="ECO:0000256" key="1">
    <source>
        <dbReference type="ARBA" id="ARBA00009183"/>
    </source>
</evidence>
<gene>
    <name evidence="6" type="ORF">BSTOLATCC_MIC3692</name>
</gene>
<keyword evidence="3" id="KW-0274">FAD</keyword>
<protein>
    <recommendedName>
        <fullName evidence="8">Flavin-containing monooxygenase</fullName>
    </recommendedName>
</protein>
<dbReference type="Proteomes" id="UP001162131">
    <property type="component" value="Unassembled WGS sequence"/>
</dbReference>
<keyword evidence="7" id="KW-1185">Reference proteome</keyword>
<name>A0AAU9IB42_9CILI</name>
<dbReference type="PANTHER" id="PTHR23023">
    <property type="entry name" value="DIMETHYLANILINE MONOOXYGENASE"/>
    <property type="match status" value="1"/>
</dbReference>
<keyword evidence="5" id="KW-0560">Oxidoreductase</keyword>
<dbReference type="GO" id="GO:0050661">
    <property type="term" value="F:NADP binding"/>
    <property type="evidence" value="ECO:0007669"/>
    <property type="project" value="InterPro"/>
</dbReference>
<dbReference type="PIRSF" id="PIRSF000332">
    <property type="entry name" value="FMO"/>
    <property type="match status" value="1"/>
</dbReference>
<dbReference type="EMBL" id="CAJZBQ010000004">
    <property type="protein sequence ID" value="CAG9311402.1"/>
    <property type="molecule type" value="Genomic_DNA"/>
</dbReference>
<dbReference type="InterPro" id="IPR036188">
    <property type="entry name" value="FAD/NAD-bd_sf"/>
</dbReference>
<dbReference type="InterPro" id="IPR020946">
    <property type="entry name" value="Flavin_mOase-like"/>
</dbReference>
<evidence type="ECO:0000256" key="2">
    <source>
        <dbReference type="ARBA" id="ARBA00022630"/>
    </source>
</evidence>
<dbReference type="SUPFAM" id="SSF51905">
    <property type="entry name" value="FAD/NAD(P)-binding domain"/>
    <property type="match status" value="2"/>
</dbReference>
<sequence>MEITHNSVAIIGAGPSGLAACKSTLEVGLSPTVFEKASHLGGLWKGHQGIWDKMLTNLSKFSCSFSDFPWDDNSPMFPNQEELLSYLLRYADHFNLHSYILYNREVKNLYKRRDKWTVVTEHESAEFDFVIIATGIFSKPHYPDIKGIEKFSIYHSVSHSHDYWRNYELSGKKVVVVGGSFSGAEIASDISKVAGEVHNIIKYPLWVAPRYFPPNNIPVDLCFYSRAASAFKKTREAKINNRARNQYFSGILEKQGKICPDLYIDPNSEAESYLIISDSYIADIESGKIFIHKAEILEFDEQGIIINERDEIKRINCDAVVFCTGFEPNLDFLYSSIADNIGYNPKNLLQPILLYKSTFSTYDPTIAFAGVYRGSYFAIMELQSRWAVMVFAGMLSPIDEEALQKGIQEEIEIKNKRPTPQFPHPDYVSFADSIAKEIGALPNLEESDPLYSALWNGPLIPAHYRLCGPFSNPDLAKQTIKSALIACERENLWNDAFNK</sequence>
<dbReference type="InterPro" id="IPR000960">
    <property type="entry name" value="Flavin_mOase"/>
</dbReference>
<keyword evidence="2" id="KW-0285">Flavoprotein</keyword>
<proteinExistence type="inferred from homology"/>
<evidence type="ECO:0000256" key="5">
    <source>
        <dbReference type="ARBA" id="ARBA00023002"/>
    </source>
</evidence>
<reference evidence="6" key="1">
    <citation type="submission" date="2021-09" db="EMBL/GenBank/DDBJ databases">
        <authorList>
            <consortium name="AG Swart"/>
            <person name="Singh M."/>
            <person name="Singh A."/>
            <person name="Seah K."/>
            <person name="Emmerich C."/>
        </authorList>
    </citation>
    <scope>NUCLEOTIDE SEQUENCE</scope>
    <source>
        <strain evidence="6">ATCC30299</strain>
    </source>
</reference>
<organism evidence="6 7">
    <name type="scientific">Blepharisma stoltei</name>
    <dbReference type="NCBI Taxonomy" id="1481888"/>
    <lineage>
        <taxon>Eukaryota</taxon>
        <taxon>Sar</taxon>
        <taxon>Alveolata</taxon>
        <taxon>Ciliophora</taxon>
        <taxon>Postciliodesmatophora</taxon>
        <taxon>Heterotrichea</taxon>
        <taxon>Heterotrichida</taxon>
        <taxon>Blepharismidae</taxon>
        <taxon>Blepharisma</taxon>
    </lineage>
</organism>
<comment type="similarity">
    <text evidence="1">Belongs to the FMO family.</text>
</comment>